<gene>
    <name evidence="2" type="ORF">HRUBRA_01565</name>
</gene>
<dbReference type="EMBL" id="AUVB01000046">
    <property type="protein sequence ID" value="KGE03818.1"/>
    <property type="molecule type" value="Genomic_DNA"/>
</dbReference>
<dbReference type="RefSeq" id="WP_035515692.1">
    <property type="nucleotide sequence ID" value="NZ_KN234757.1"/>
</dbReference>
<dbReference type="OrthoDB" id="9802524at2"/>
<sequence>MRVIHINHSDINGGAARAAYRIHHCLREAGVDSRMWVNKASAGDWTVQGPSSKWEKLTAALRGHVDGQLRHLLKTGNPIIHSPAVVPSQWVKRLNASDADIVHLHWVQGEMLSIADIGRIEKPIVWTLHDMWAFCGAEHYTDDHRYRDGYHRDNRPAHEARSDLNRWTWRRKRKHWQRPMHIVTPSQWLADCARDSALMRDWPVSVVANPIDTERWQPLPQGLARELLGLPAEVPLLLFGAMGGGRDPRKGFDLLLQALEQLRDNPRAQGLELIIFGQRAPQSPPSLGFPIHYTGHLHDDLSLRALYCAADAMVIPSRQDNLPNTGVEAHACATPVVAFNTGGLPDIVEHEQTGYLAQPFDTGDLARGIVWVIGQRGEVQLRNQARAGAVERFSYDVVARGYLDVYSAVIG</sequence>
<dbReference type="PANTHER" id="PTHR12526">
    <property type="entry name" value="GLYCOSYLTRANSFERASE"/>
    <property type="match status" value="1"/>
</dbReference>
<evidence type="ECO:0000313" key="3">
    <source>
        <dbReference type="Proteomes" id="UP000029640"/>
    </source>
</evidence>
<proteinExistence type="predicted"/>
<keyword evidence="2" id="KW-0808">Transferase</keyword>
<dbReference type="PATRIC" id="fig|1265313.6.peg.1548"/>
<evidence type="ECO:0000259" key="1">
    <source>
        <dbReference type="Pfam" id="PF13439"/>
    </source>
</evidence>
<comment type="caution">
    <text evidence="2">The sequence shown here is derived from an EMBL/GenBank/DDBJ whole genome shotgun (WGS) entry which is preliminary data.</text>
</comment>
<organism evidence="2 3">
    <name type="scientific">Pseudohaliea rubra DSM 19751</name>
    <dbReference type="NCBI Taxonomy" id="1265313"/>
    <lineage>
        <taxon>Bacteria</taxon>
        <taxon>Pseudomonadati</taxon>
        <taxon>Pseudomonadota</taxon>
        <taxon>Gammaproteobacteria</taxon>
        <taxon>Cellvibrionales</taxon>
        <taxon>Halieaceae</taxon>
        <taxon>Pseudohaliea</taxon>
    </lineage>
</organism>
<dbReference type="Gene3D" id="3.40.50.2000">
    <property type="entry name" value="Glycogen Phosphorylase B"/>
    <property type="match status" value="2"/>
</dbReference>
<feature type="domain" description="Glycosyltransferase subfamily 4-like N-terminal" evidence="1">
    <location>
        <begin position="13"/>
        <end position="215"/>
    </location>
</feature>
<reference evidence="2 3" key="1">
    <citation type="journal article" date="2014" name="Genome Announc.">
        <title>Genome Sequence of Gammaproteobacterial Pseudohaliea rubra Type Strain DSM 19751, Isolated from Coastal Seawater of the Mediterranean Sea.</title>
        <authorList>
            <person name="Spring S."/>
            <person name="Fiebig A."/>
            <person name="Riedel T."/>
            <person name="Goker M."/>
            <person name="Klenk H.P."/>
        </authorList>
    </citation>
    <scope>NUCLEOTIDE SEQUENCE [LARGE SCALE GENOMIC DNA]</scope>
    <source>
        <strain evidence="2 3">DSM 19751</strain>
    </source>
</reference>
<protein>
    <submittedName>
        <fullName evidence="2">Glycosyltransferase</fullName>
    </submittedName>
</protein>
<dbReference type="Pfam" id="PF13439">
    <property type="entry name" value="Glyco_transf_4"/>
    <property type="match status" value="1"/>
</dbReference>
<dbReference type="HOGENOM" id="CLU_009583_28_2_6"/>
<dbReference type="AlphaFoldDB" id="A0A095VRU2"/>
<dbReference type="CDD" id="cd03825">
    <property type="entry name" value="GT4_WcaC-like"/>
    <property type="match status" value="1"/>
</dbReference>
<evidence type="ECO:0000313" key="2">
    <source>
        <dbReference type="EMBL" id="KGE03818.1"/>
    </source>
</evidence>
<dbReference type="InterPro" id="IPR028098">
    <property type="entry name" value="Glyco_trans_4-like_N"/>
</dbReference>
<dbReference type="GO" id="GO:0016757">
    <property type="term" value="F:glycosyltransferase activity"/>
    <property type="evidence" value="ECO:0007669"/>
    <property type="project" value="UniProtKB-ARBA"/>
</dbReference>
<accession>A0A095VRU2</accession>
<dbReference type="Pfam" id="PF13692">
    <property type="entry name" value="Glyco_trans_1_4"/>
    <property type="match status" value="1"/>
</dbReference>
<dbReference type="STRING" id="1265313.HRUBRA_01565"/>
<name>A0A095VRU2_9GAMM</name>
<keyword evidence="3" id="KW-1185">Reference proteome</keyword>
<dbReference type="eggNOG" id="COG0438">
    <property type="taxonomic scope" value="Bacteria"/>
</dbReference>
<dbReference type="SUPFAM" id="SSF53756">
    <property type="entry name" value="UDP-Glycosyltransferase/glycogen phosphorylase"/>
    <property type="match status" value="1"/>
</dbReference>
<dbReference type="Proteomes" id="UP000029640">
    <property type="component" value="Unassembled WGS sequence"/>
</dbReference>